<feature type="transmembrane region" description="Helical" evidence="1">
    <location>
        <begin position="12"/>
        <end position="35"/>
    </location>
</feature>
<keyword evidence="1" id="KW-1133">Transmembrane helix</keyword>
<dbReference type="Proteomes" id="UP001141806">
    <property type="component" value="Unassembled WGS sequence"/>
</dbReference>
<keyword evidence="1" id="KW-0472">Membrane</keyword>
<gene>
    <name evidence="2" type="ORF">NE237_032242</name>
</gene>
<keyword evidence="1" id="KW-0812">Transmembrane</keyword>
<dbReference type="AlphaFoldDB" id="A0A9Q0R3C7"/>
<proteinExistence type="predicted"/>
<keyword evidence="3" id="KW-1185">Reference proteome</keyword>
<reference evidence="2" key="1">
    <citation type="journal article" date="2023" name="Plant J.">
        <title>The genome of the king protea, Protea cynaroides.</title>
        <authorList>
            <person name="Chang J."/>
            <person name="Duong T.A."/>
            <person name="Schoeman C."/>
            <person name="Ma X."/>
            <person name="Roodt D."/>
            <person name="Barker N."/>
            <person name="Li Z."/>
            <person name="Van de Peer Y."/>
            <person name="Mizrachi E."/>
        </authorList>
    </citation>
    <scope>NUCLEOTIDE SEQUENCE</scope>
    <source>
        <tissue evidence="2">Young leaves</tissue>
    </source>
</reference>
<organism evidence="2 3">
    <name type="scientific">Protea cynaroides</name>
    <dbReference type="NCBI Taxonomy" id="273540"/>
    <lineage>
        <taxon>Eukaryota</taxon>
        <taxon>Viridiplantae</taxon>
        <taxon>Streptophyta</taxon>
        <taxon>Embryophyta</taxon>
        <taxon>Tracheophyta</taxon>
        <taxon>Spermatophyta</taxon>
        <taxon>Magnoliopsida</taxon>
        <taxon>Proteales</taxon>
        <taxon>Proteaceae</taxon>
        <taxon>Protea</taxon>
    </lineage>
</organism>
<evidence type="ECO:0000256" key="1">
    <source>
        <dbReference type="SAM" id="Phobius"/>
    </source>
</evidence>
<evidence type="ECO:0000313" key="3">
    <source>
        <dbReference type="Proteomes" id="UP001141806"/>
    </source>
</evidence>
<accession>A0A9Q0R3C7</accession>
<dbReference type="OrthoDB" id="10579736at2759"/>
<protein>
    <submittedName>
        <fullName evidence="2">Uncharacterized protein</fullName>
    </submittedName>
</protein>
<sequence>MTMSPAELELELLLTMASSYRSSTLLLMLLLLFTWKGTRSRRSSFLKDVSLSYEGSEMMVILSLRIIHCSRIVHERNFCTFQYCFEYMNQ</sequence>
<name>A0A9Q0R3C7_9MAGN</name>
<evidence type="ECO:0000313" key="2">
    <source>
        <dbReference type="EMBL" id="KAJ4981405.1"/>
    </source>
</evidence>
<comment type="caution">
    <text evidence="2">The sequence shown here is derived from an EMBL/GenBank/DDBJ whole genome shotgun (WGS) entry which is preliminary data.</text>
</comment>
<dbReference type="EMBL" id="JAMYWD010000001">
    <property type="protein sequence ID" value="KAJ4981405.1"/>
    <property type="molecule type" value="Genomic_DNA"/>
</dbReference>